<evidence type="ECO:0000313" key="2">
    <source>
        <dbReference type="EMBL" id="KAK7925151.1"/>
    </source>
</evidence>
<organism evidence="2 3">
    <name type="scientific">Mugilogobius chulae</name>
    <name type="common">yellowstripe goby</name>
    <dbReference type="NCBI Taxonomy" id="88201"/>
    <lineage>
        <taxon>Eukaryota</taxon>
        <taxon>Metazoa</taxon>
        <taxon>Chordata</taxon>
        <taxon>Craniata</taxon>
        <taxon>Vertebrata</taxon>
        <taxon>Euteleostomi</taxon>
        <taxon>Actinopterygii</taxon>
        <taxon>Neopterygii</taxon>
        <taxon>Teleostei</taxon>
        <taxon>Neoteleostei</taxon>
        <taxon>Acanthomorphata</taxon>
        <taxon>Gobiaria</taxon>
        <taxon>Gobiiformes</taxon>
        <taxon>Gobioidei</taxon>
        <taxon>Gobiidae</taxon>
        <taxon>Gobionellinae</taxon>
        <taxon>Mugilogobius</taxon>
    </lineage>
</organism>
<feature type="region of interest" description="Disordered" evidence="1">
    <location>
        <begin position="1"/>
        <end position="47"/>
    </location>
</feature>
<reference evidence="3" key="1">
    <citation type="submission" date="2024-04" db="EMBL/GenBank/DDBJ databases">
        <title>Salinicola lusitanus LLJ914,a marine bacterium isolated from the Okinawa Trough.</title>
        <authorList>
            <person name="Li J."/>
        </authorList>
    </citation>
    <scope>NUCLEOTIDE SEQUENCE [LARGE SCALE GENOMIC DNA]</scope>
</reference>
<comment type="caution">
    <text evidence="2">The sequence shown here is derived from an EMBL/GenBank/DDBJ whole genome shotgun (WGS) entry which is preliminary data.</text>
</comment>
<dbReference type="AlphaFoldDB" id="A0AAW0PD39"/>
<accession>A0AAW0PD39</accession>
<keyword evidence="3" id="KW-1185">Reference proteome</keyword>
<feature type="region of interest" description="Disordered" evidence="1">
    <location>
        <begin position="92"/>
        <end position="135"/>
    </location>
</feature>
<evidence type="ECO:0000256" key="1">
    <source>
        <dbReference type="SAM" id="MobiDB-lite"/>
    </source>
</evidence>
<proteinExistence type="predicted"/>
<protein>
    <submittedName>
        <fullName evidence="2">Uncharacterized protein</fullName>
    </submittedName>
</protein>
<evidence type="ECO:0000313" key="3">
    <source>
        <dbReference type="Proteomes" id="UP001460270"/>
    </source>
</evidence>
<gene>
    <name evidence="2" type="ORF">WMY93_007461</name>
</gene>
<name>A0AAW0PD39_9GOBI</name>
<dbReference type="EMBL" id="JBBPFD010000005">
    <property type="protein sequence ID" value="KAK7925151.1"/>
    <property type="molecule type" value="Genomic_DNA"/>
</dbReference>
<sequence>MLPVYASPGTGSPGPYAPRVRESRYKQSGAVCSSTGSPGPYAPRVRESRYRQSGAVYSPLTRGLGKLSTKFFQVGFSTILPSSVRTAAWTDFCGTGPGPEQDFSGPRPEQEFSGPRPEQEFSGPGAAETPAGLEL</sequence>
<dbReference type="Proteomes" id="UP001460270">
    <property type="component" value="Unassembled WGS sequence"/>
</dbReference>